<comment type="similarity">
    <text evidence="2">Belongs to the sulfatase family.</text>
</comment>
<keyword evidence="5" id="KW-0378">Hydrolase</keyword>
<evidence type="ECO:0000256" key="2">
    <source>
        <dbReference type="ARBA" id="ARBA00008779"/>
    </source>
</evidence>
<evidence type="ECO:0000256" key="1">
    <source>
        <dbReference type="ARBA" id="ARBA00001913"/>
    </source>
</evidence>
<keyword evidence="6" id="KW-0106">Calcium</keyword>
<sequence>MGSMAMLKKILLLCLTLIHFMPAYAQEKPDILFIAVDDLNDWVGVLGGHPQAKTPNIDALAARGMLFTNAHTPGAACLPARTSILTGVTAFNSGIYSQVGDWRNNPRLEGISTLPKYFRDNDYLTLGGGKLFHAHTYAIGGMQGQQDVTAWDAYYPSLERQLPDEVFPAIGQTDGNAVGNGISTGHFDFFPTRTEDYAMGDGQVVNWITKQLEAASTGPRFISAGLFRPHLPWYAPQKYFDMHPVENIILPDYLETDLNDVPSVYADLAGAEPDLDETTMDWIKERGPRKWQQAVQGYLASVSFADAMVGELIDALDESGRADNTIIVLWADHGFHLGEKDSWGKMTFWDETTRVPFIVVAPGITTPGSRTDEVVSTQSIYATLAELAGLDRPEWVDGSSLVPLLENPDMEWDDVAITTYGDYGNFTVRDDKHRYIIYSNGEEELYDNAVDPNEYINLINDPRYASIRDELAARIPPADTHASPVGGTDPTIN</sequence>
<dbReference type="GO" id="GO:0005737">
    <property type="term" value="C:cytoplasm"/>
    <property type="evidence" value="ECO:0007669"/>
    <property type="project" value="TreeGrafter"/>
</dbReference>
<evidence type="ECO:0000313" key="10">
    <source>
        <dbReference type="Proteomes" id="UP000228987"/>
    </source>
</evidence>
<evidence type="ECO:0000256" key="3">
    <source>
        <dbReference type="ARBA" id="ARBA00022723"/>
    </source>
</evidence>
<feature type="chain" id="PRO_5012698157" description="Sulfatase N-terminal domain-containing protein" evidence="7">
    <location>
        <begin position="26"/>
        <end position="493"/>
    </location>
</feature>
<proteinExistence type="inferred from homology"/>
<comment type="cofactor">
    <cofactor evidence="1">
        <name>Ca(2+)</name>
        <dbReference type="ChEBI" id="CHEBI:29108"/>
    </cofactor>
</comment>
<dbReference type="InterPro" id="IPR017850">
    <property type="entry name" value="Alkaline_phosphatase_core_sf"/>
</dbReference>
<organism evidence="9 10">
    <name type="scientific">SAR86 cluster bacterium</name>
    <dbReference type="NCBI Taxonomy" id="2030880"/>
    <lineage>
        <taxon>Bacteria</taxon>
        <taxon>Pseudomonadati</taxon>
        <taxon>Pseudomonadota</taxon>
        <taxon>Gammaproteobacteria</taxon>
        <taxon>SAR86 cluster</taxon>
    </lineage>
</organism>
<comment type="caution">
    <text evidence="9">The sequence shown here is derived from an EMBL/GenBank/DDBJ whole genome shotgun (WGS) entry which is preliminary data.</text>
</comment>
<gene>
    <name evidence="9" type="ORF">COA71_14090</name>
</gene>
<dbReference type="Gene3D" id="3.40.720.10">
    <property type="entry name" value="Alkaline Phosphatase, subunit A"/>
    <property type="match status" value="1"/>
</dbReference>
<evidence type="ECO:0000256" key="7">
    <source>
        <dbReference type="SAM" id="SignalP"/>
    </source>
</evidence>
<dbReference type="InterPro" id="IPR000917">
    <property type="entry name" value="Sulfatase_N"/>
</dbReference>
<keyword evidence="4 7" id="KW-0732">Signal</keyword>
<dbReference type="AlphaFoldDB" id="A0A2A5C6F2"/>
<feature type="signal peptide" evidence="7">
    <location>
        <begin position="1"/>
        <end position="25"/>
    </location>
</feature>
<dbReference type="SUPFAM" id="SSF53649">
    <property type="entry name" value="Alkaline phosphatase-like"/>
    <property type="match status" value="1"/>
</dbReference>
<dbReference type="GO" id="GO:0046872">
    <property type="term" value="F:metal ion binding"/>
    <property type="evidence" value="ECO:0007669"/>
    <property type="project" value="UniProtKB-KW"/>
</dbReference>
<keyword evidence="3" id="KW-0479">Metal-binding</keyword>
<dbReference type="CDD" id="cd16030">
    <property type="entry name" value="iduronate-2-sulfatase"/>
    <property type="match status" value="1"/>
</dbReference>
<dbReference type="Proteomes" id="UP000228987">
    <property type="component" value="Unassembled WGS sequence"/>
</dbReference>
<accession>A0A2A5C6F2</accession>
<evidence type="ECO:0000256" key="5">
    <source>
        <dbReference type="ARBA" id="ARBA00022801"/>
    </source>
</evidence>
<protein>
    <recommendedName>
        <fullName evidence="8">Sulfatase N-terminal domain-containing protein</fullName>
    </recommendedName>
</protein>
<evidence type="ECO:0000256" key="4">
    <source>
        <dbReference type="ARBA" id="ARBA00022729"/>
    </source>
</evidence>
<dbReference type="PANTHER" id="PTHR45953:SF1">
    <property type="entry name" value="IDURONATE 2-SULFATASE"/>
    <property type="match status" value="1"/>
</dbReference>
<reference evidence="10" key="1">
    <citation type="submission" date="2017-08" db="EMBL/GenBank/DDBJ databases">
        <title>A dynamic microbial community with high functional redundancy inhabits the cold, oxic subseafloor aquifer.</title>
        <authorList>
            <person name="Tully B.J."/>
            <person name="Wheat C.G."/>
            <person name="Glazer B.T."/>
            <person name="Huber J.A."/>
        </authorList>
    </citation>
    <scope>NUCLEOTIDE SEQUENCE [LARGE SCALE GENOMIC DNA]</scope>
</reference>
<dbReference type="PANTHER" id="PTHR45953">
    <property type="entry name" value="IDURONATE 2-SULFATASE"/>
    <property type="match status" value="1"/>
</dbReference>
<dbReference type="Pfam" id="PF00884">
    <property type="entry name" value="Sulfatase"/>
    <property type="match status" value="1"/>
</dbReference>
<feature type="domain" description="Sulfatase N-terminal" evidence="8">
    <location>
        <begin position="29"/>
        <end position="389"/>
    </location>
</feature>
<name>A0A2A5C6F2_9GAMM</name>
<dbReference type="InterPro" id="IPR035874">
    <property type="entry name" value="IDS"/>
</dbReference>
<dbReference type="EMBL" id="NVWI01000015">
    <property type="protein sequence ID" value="PCJ39392.1"/>
    <property type="molecule type" value="Genomic_DNA"/>
</dbReference>
<evidence type="ECO:0000259" key="8">
    <source>
        <dbReference type="Pfam" id="PF00884"/>
    </source>
</evidence>
<evidence type="ECO:0000256" key="6">
    <source>
        <dbReference type="ARBA" id="ARBA00022837"/>
    </source>
</evidence>
<evidence type="ECO:0000313" key="9">
    <source>
        <dbReference type="EMBL" id="PCJ39392.1"/>
    </source>
</evidence>
<dbReference type="GO" id="GO:0004423">
    <property type="term" value="F:iduronate-2-sulfatase activity"/>
    <property type="evidence" value="ECO:0007669"/>
    <property type="project" value="InterPro"/>
</dbReference>